<dbReference type="GO" id="GO:0016874">
    <property type="term" value="F:ligase activity"/>
    <property type="evidence" value="ECO:0007669"/>
    <property type="project" value="UniProtKB-KW"/>
</dbReference>
<gene>
    <name evidence="2" type="ORF">FRX31_016224</name>
</gene>
<feature type="domain" description="KIB1-4 beta-propeller" evidence="1">
    <location>
        <begin position="11"/>
        <end position="299"/>
    </location>
</feature>
<dbReference type="AlphaFoldDB" id="A0A7J6W9V7"/>
<evidence type="ECO:0000313" key="3">
    <source>
        <dbReference type="Proteomes" id="UP000554482"/>
    </source>
</evidence>
<dbReference type="InterPro" id="IPR050942">
    <property type="entry name" value="F-box_BR-signaling"/>
</dbReference>
<name>A0A7J6W9V7_THATH</name>
<dbReference type="PANTHER" id="PTHR44259">
    <property type="entry name" value="OS07G0183000 PROTEIN-RELATED"/>
    <property type="match status" value="1"/>
</dbReference>
<keyword evidence="2" id="KW-0436">Ligase</keyword>
<keyword evidence="3" id="KW-1185">Reference proteome</keyword>
<accession>A0A7J6W9V7</accession>
<dbReference type="OrthoDB" id="642536at2759"/>
<dbReference type="Proteomes" id="UP000554482">
    <property type="component" value="Unassembled WGS sequence"/>
</dbReference>
<dbReference type="PANTHER" id="PTHR44259:SF114">
    <property type="entry name" value="OS06G0707300 PROTEIN"/>
    <property type="match status" value="1"/>
</dbReference>
<comment type="caution">
    <text evidence="2">The sequence shown here is derived from an EMBL/GenBank/DDBJ whole genome shotgun (WGS) entry which is preliminary data.</text>
</comment>
<organism evidence="2 3">
    <name type="scientific">Thalictrum thalictroides</name>
    <name type="common">Rue-anemone</name>
    <name type="synonym">Anemone thalictroides</name>
    <dbReference type="NCBI Taxonomy" id="46969"/>
    <lineage>
        <taxon>Eukaryota</taxon>
        <taxon>Viridiplantae</taxon>
        <taxon>Streptophyta</taxon>
        <taxon>Embryophyta</taxon>
        <taxon>Tracheophyta</taxon>
        <taxon>Spermatophyta</taxon>
        <taxon>Magnoliopsida</taxon>
        <taxon>Ranunculales</taxon>
        <taxon>Ranunculaceae</taxon>
        <taxon>Thalictroideae</taxon>
        <taxon>Thalictrum</taxon>
    </lineage>
</organism>
<dbReference type="Pfam" id="PF03478">
    <property type="entry name" value="Beta-prop_KIB1-4"/>
    <property type="match status" value="1"/>
</dbReference>
<proteinExistence type="predicted"/>
<dbReference type="EMBL" id="JABWDY010019060">
    <property type="protein sequence ID" value="KAF5194189.1"/>
    <property type="molecule type" value="Genomic_DNA"/>
</dbReference>
<protein>
    <submittedName>
        <fullName evidence="2">Ubiquitin-protein ligase protein</fullName>
    </submittedName>
</protein>
<evidence type="ECO:0000259" key="1">
    <source>
        <dbReference type="Pfam" id="PF03478"/>
    </source>
</evidence>
<evidence type="ECO:0000313" key="2">
    <source>
        <dbReference type="EMBL" id="KAF5194189.1"/>
    </source>
</evidence>
<dbReference type="InterPro" id="IPR005174">
    <property type="entry name" value="KIB1-4_b-propeller"/>
</dbReference>
<sequence length="330" mass="37889">MGCSGEEQQQIVYNIELPEAHQRRCVGSTGNWLITTDLCKRIHLLNPFTRAQFDLPPQTKFKFRIGPYEGATPEQHRDTFLRKLVVSSTASLSKSNSGSGTSNDCIVMAIHHYWKKLAIARPGDRYWASVYTPKNYFEDIIFYKEQFYAVNHRGIVMVCNIGDGQHSPAASKVTRRLPESMLSHYQVKYLVEWCGELLMVIKNVLNLDNYDKKKRRKEIPLYKTGTFHVYKLDFRNREWEELYSLGEYCLFLGSNTSVSVLPGHYSGGLQKNCIYFTDDFTFGYRGTGIPGGRDMGVFDLGDKTIRPHYRGVSTCYYSPPLWLIPTLPAK</sequence>
<reference evidence="2 3" key="1">
    <citation type="submission" date="2020-06" db="EMBL/GenBank/DDBJ databases">
        <title>Transcriptomic and genomic resources for Thalictrum thalictroides and T. hernandezii: Facilitating candidate gene discovery in an emerging model plant lineage.</title>
        <authorList>
            <person name="Arias T."/>
            <person name="Riano-Pachon D.M."/>
            <person name="Di Stilio V.S."/>
        </authorList>
    </citation>
    <scope>NUCLEOTIDE SEQUENCE [LARGE SCALE GENOMIC DNA]</scope>
    <source>
        <strain evidence="3">cv. WT478/WT964</strain>
        <tissue evidence="2">Leaves</tissue>
    </source>
</reference>